<comment type="cofactor">
    <cofactor evidence="1">
        <name>a divalent metal cation</name>
        <dbReference type="ChEBI" id="CHEBI:60240"/>
    </cofactor>
</comment>
<sequence>MVQSCTSMLIAYIITAHLDELHWKPSMIQSMTAYARIEHKADWGTASWEIRSVNQRYLETYLRLPEHFRSLEPVLRDRLRKRLNRGKVEVNLRYDLNEGDSSELQLNQELAKQIINAANWVKDEAKQGELNVVDVLRWPGVMSSSEQDMDALGKDLLNAFNLAIDQFIEARGREGEAINTMLQTRLDQIVDQVAVVREHMPAVMQWQRDKLTNRLAEITGELDPARMEQEMVLMAQKMDVAEEMDRLDAHVAETRLILKKGGAQGRRLDFMMQEFNRESNTLASKSISAEVTAAAVELKVLIEQMREQIQNVE</sequence>
<evidence type="ECO:0000256" key="5">
    <source>
        <dbReference type="ARBA" id="ARBA00035648"/>
    </source>
</evidence>
<accession>B8CM21</accession>
<dbReference type="eggNOG" id="COG1561">
    <property type="taxonomic scope" value="Bacteria"/>
</dbReference>
<evidence type="ECO:0000259" key="6">
    <source>
        <dbReference type="Pfam" id="PF03755"/>
    </source>
</evidence>
<evidence type="ECO:0000256" key="1">
    <source>
        <dbReference type="ARBA" id="ARBA00001968"/>
    </source>
</evidence>
<keyword evidence="9" id="KW-1185">Reference proteome</keyword>
<dbReference type="HOGENOM" id="CLU_076609_0_0_6"/>
<keyword evidence="4" id="KW-0378">Hydrolase</keyword>
<gene>
    <name evidence="8" type="ordered locus">swp_2195</name>
</gene>
<dbReference type="Pfam" id="PF08340">
    <property type="entry name" value="YicC-like_C"/>
    <property type="match status" value="1"/>
</dbReference>
<evidence type="ECO:0000259" key="7">
    <source>
        <dbReference type="Pfam" id="PF08340"/>
    </source>
</evidence>
<dbReference type="PANTHER" id="PTHR30636">
    <property type="entry name" value="UPF0701 PROTEIN YICC"/>
    <property type="match status" value="1"/>
</dbReference>
<reference evidence="8 9" key="1">
    <citation type="journal article" date="2008" name="PLoS ONE">
        <title>Environmental adaptation: genomic analysis of the piezotolerant and psychrotolerant deep-sea iron reducing bacterium Shewanella piezotolerans WP3.</title>
        <authorList>
            <person name="Wang F."/>
            <person name="Wang J."/>
            <person name="Jian H."/>
            <person name="Zhang B."/>
            <person name="Li S."/>
            <person name="Wang F."/>
            <person name="Zeng X."/>
            <person name="Gao L."/>
            <person name="Bartlett D.H."/>
            <person name="Yu J."/>
            <person name="Hu S."/>
            <person name="Xiao X."/>
        </authorList>
    </citation>
    <scope>NUCLEOTIDE SEQUENCE [LARGE SCALE GENOMIC DNA]</scope>
    <source>
        <strain evidence="9">WP3 / JCM 13877</strain>
    </source>
</reference>
<dbReference type="KEGG" id="swp:swp_2195"/>
<dbReference type="InterPro" id="IPR013551">
    <property type="entry name" value="YicC-like_C"/>
</dbReference>
<evidence type="ECO:0000313" key="9">
    <source>
        <dbReference type="Proteomes" id="UP000000753"/>
    </source>
</evidence>
<evidence type="ECO:0000256" key="3">
    <source>
        <dbReference type="ARBA" id="ARBA00022759"/>
    </source>
</evidence>
<dbReference type="AlphaFoldDB" id="B8CM21"/>
<evidence type="ECO:0000256" key="2">
    <source>
        <dbReference type="ARBA" id="ARBA00022722"/>
    </source>
</evidence>
<dbReference type="EMBL" id="CP000472">
    <property type="protein sequence ID" value="ACJ28945.1"/>
    <property type="molecule type" value="Genomic_DNA"/>
</dbReference>
<dbReference type="Pfam" id="PF03755">
    <property type="entry name" value="YicC-like_N"/>
    <property type="match status" value="1"/>
</dbReference>
<proteinExistence type="inferred from homology"/>
<keyword evidence="2" id="KW-0540">Nuclease</keyword>
<dbReference type="PANTHER" id="PTHR30636:SF3">
    <property type="entry name" value="UPF0701 PROTEIN YICC"/>
    <property type="match status" value="1"/>
</dbReference>
<dbReference type="InterPro" id="IPR013527">
    <property type="entry name" value="YicC-like_N"/>
</dbReference>
<dbReference type="Proteomes" id="UP000000753">
    <property type="component" value="Chromosome"/>
</dbReference>
<comment type="similarity">
    <text evidence="5">Belongs to the YicC/YloC family.</text>
</comment>
<evidence type="ECO:0000313" key="8">
    <source>
        <dbReference type="EMBL" id="ACJ28945.1"/>
    </source>
</evidence>
<name>B8CM21_SHEPW</name>
<feature type="domain" description="Endoribonuclease YicC-like C-terminal" evidence="7">
    <location>
        <begin position="196"/>
        <end position="313"/>
    </location>
</feature>
<dbReference type="GO" id="GO:0004521">
    <property type="term" value="F:RNA endonuclease activity"/>
    <property type="evidence" value="ECO:0007669"/>
    <property type="project" value="InterPro"/>
</dbReference>
<dbReference type="GO" id="GO:0016787">
    <property type="term" value="F:hydrolase activity"/>
    <property type="evidence" value="ECO:0007669"/>
    <property type="project" value="UniProtKB-KW"/>
</dbReference>
<protein>
    <submittedName>
        <fullName evidence="8">Stress-induced protein</fullName>
    </submittedName>
</protein>
<organism evidence="8 9">
    <name type="scientific">Shewanella piezotolerans (strain WP3 / JCM 13877)</name>
    <dbReference type="NCBI Taxonomy" id="225849"/>
    <lineage>
        <taxon>Bacteria</taxon>
        <taxon>Pseudomonadati</taxon>
        <taxon>Pseudomonadota</taxon>
        <taxon>Gammaproteobacteria</taxon>
        <taxon>Alteromonadales</taxon>
        <taxon>Shewanellaceae</taxon>
        <taxon>Shewanella</taxon>
    </lineage>
</organism>
<dbReference type="STRING" id="225849.swp_2195"/>
<evidence type="ECO:0000256" key="4">
    <source>
        <dbReference type="ARBA" id="ARBA00022801"/>
    </source>
</evidence>
<dbReference type="NCBIfam" id="TIGR00255">
    <property type="entry name" value="YicC/YloC family endoribonuclease"/>
    <property type="match status" value="1"/>
</dbReference>
<feature type="domain" description="Endoribonuclease YicC-like N-terminal" evidence="6">
    <location>
        <begin position="28"/>
        <end position="179"/>
    </location>
</feature>
<dbReference type="InterPro" id="IPR005229">
    <property type="entry name" value="YicC/YloC-like"/>
</dbReference>
<keyword evidence="3" id="KW-0255">Endonuclease</keyword>